<dbReference type="OrthoDB" id="2679654at2"/>
<name>A0A1A5YC88_9BACL</name>
<evidence type="ECO:0000313" key="3">
    <source>
        <dbReference type="EMBL" id="OBR63213.1"/>
    </source>
</evidence>
<sequence length="138" mass="15744">MNNGYDLDKSRSQSVGEQSEKSRKSDKSDKSDKSEKGDTDAIWFQENMMQKLKQFDAAHTPEPPALGKLEIMVADHKRKRQKAMWTELTLFWLVAVIILLGMVWMAEASPGLFWGFYGTVGAVFLLIFGYKYVGWAKD</sequence>
<feature type="compositionally biased region" description="Basic and acidic residues" evidence="1">
    <location>
        <begin position="18"/>
        <end position="38"/>
    </location>
</feature>
<dbReference type="AlphaFoldDB" id="A0A1A5YC88"/>
<dbReference type="EMBL" id="LYPA01000074">
    <property type="protein sequence ID" value="OBR63213.1"/>
    <property type="molecule type" value="Genomic_DNA"/>
</dbReference>
<dbReference type="Pfam" id="PF17280">
    <property type="entry name" value="DUF5345"/>
    <property type="match status" value="1"/>
</dbReference>
<dbReference type="RefSeq" id="WP_068686479.1">
    <property type="nucleotide sequence ID" value="NZ_LYPA01000074.1"/>
</dbReference>
<feature type="transmembrane region" description="Helical" evidence="2">
    <location>
        <begin position="88"/>
        <end position="106"/>
    </location>
</feature>
<keyword evidence="2" id="KW-0812">Transmembrane</keyword>
<comment type="caution">
    <text evidence="3">The sequence shown here is derived from an EMBL/GenBank/DDBJ whole genome shotgun (WGS) entry which is preliminary data.</text>
</comment>
<reference evidence="3 4" key="1">
    <citation type="submission" date="2016-05" db="EMBL/GenBank/DDBJ databases">
        <title>Paenibacillus oryzae. sp. nov., isolated from the rice root.</title>
        <authorList>
            <person name="Zhang J."/>
            <person name="Zhang X."/>
        </authorList>
    </citation>
    <scope>NUCLEOTIDE SEQUENCE [LARGE SCALE GENOMIC DNA]</scope>
    <source>
        <strain evidence="3 4">1DrF-4</strain>
    </source>
</reference>
<proteinExistence type="predicted"/>
<feature type="compositionally biased region" description="Basic and acidic residues" evidence="1">
    <location>
        <begin position="1"/>
        <end position="11"/>
    </location>
</feature>
<feature type="transmembrane region" description="Helical" evidence="2">
    <location>
        <begin position="112"/>
        <end position="133"/>
    </location>
</feature>
<evidence type="ECO:0000256" key="1">
    <source>
        <dbReference type="SAM" id="MobiDB-lite"/>
    </source>
</evidence>
<keyword evidence="2" id="KW-1133">Transmembrane helix</keyword>
<dbReference type="InterPro" id="IPR035238">
    <property type="entry name" value="DUF5345"/>
</dbReference>
<dbReference type="Proteomes" id="UP000092024">
    <property type="component" value="Unassembled WGS sequence"/>
</dbReference>
<accession>A0A1A5YC88</accession>
<protein>
    <submittedName>
        <fullName evidence="3">Uncharacterized protein</fullName>
    </submittedName>
</protein>
<feature type="region of interest" description="Disordered" evidence="1">
    <location>
        <begin position="1"/>
        <end position="38"/>
    </location>
</feature>
<dbReference type="STRING" id="1844972.A7K91_24985"/>
<evidence type="ECO:0000313" key="4">
    <source>
        <dbReference type="Proteomes" id="UP000092024"/>
    </source>
</evidence>
<organism evidence="3 4">
    <name type="scientific">Paenibacillus oryzae</name>
    <dbReference type="NCBI Taxonomy" id="1844972"/>
    <lineage>
        <taxon>Bacteria</taxon>
        <taxon>Bacillati</taxon>
        <taxon>Bacillota</taxon>
        <taxon>Bacilli</taxon>
        <taxon>Bacillales</taxon>
        <taxon>Paenibacillaceae</taxon>
        <taxon>Paenibacillus</taxon>
    </lineage>
</organism>
<gene>
    <name evidence="3" type="ORF">A7K91_24985</name>
</gene>
<keyword evidence="4" id="KW-1185">Reference proteome</keyword>
<evidence type="ECO:0000256" key="2">
    <source>
        <dbReference type="SAM" id="Phobius"/>
    </source>
</evidence>
<keyword evidence="2" id="KW-0472">Membrane</keyword>